<accession>A0A4Z2E6N3</accession>
<keyword evidence="2" id="KW-1185">Reference proteome</keyword>
<protein>
    <submittedName>
        <fullName evidence="1">Uncharacterized protein</fullName>
    </submittedName>
</protein>
<proteinExistence type="predicted"/>
<evidence type="ECO:0000313" key="2">
    <source>
        <dbReference type="Proteomes" id="UP000314294"/>
    </source>
</evidence>
<dbReference type="AlphaFoldDB" id="A0A4Z2E6N3"/>
<evidence type="ECO:0000313" key="1">
    <source>
        <dbReference type="EMBL" id="TNN24435.1"/>
    </source>
</evidence>
<gene>
    <name evidence="1" type="ORF">EYF80_065440</name>
</gene>
<reference evidence="1 2" key="1">
    <citation type="submission" date="2019-03" db="EMBL/GenBank/DDBJ databases">
        <title>First draft genome of Liparis tanakae, snailfish: a comprehensive survey of snailfish specific genes.</title>
        <authorList>
            <person name="Kim W."/>
            <person name="Song I."/>
            <person name="Jeong J.-H."/>
            <person name="Kim D."/>
            <person name="Kim S."/>
            <person name="Ryu S."/>
            <person name="Song J.Y."/>
            <person name="Lee S.K."/>
        </authorList>
    </citation>
    <scope>NUCLEOTIDE SEQUENCE [LARGE SCALE GENOMIC DNA]</scope>
    <source>
        <tissue evidence="1">Muscle</tissue>
    </source>
</reference>
<sequence length="77" mass="9101">MESRHWWWCRRIVISTPTGGAWVLKKWWPAGSVCSYVVTGSLMGSSRLPALRPHFSQFFHALRSSWRWTDISYRFTP</sequence>
<dbReference type="EMBL" id="SRLO01015384">
    <property type="protein sequence ID" value="TNN24435.1"/>
    <property type="molecule type" value="Genomic_DNA"/>
</dbReference>
<organism evidence="1 2">
    <name type="scientific">Liparis tanakae</name>
    <name type="common">Tanaka's snailfish</name>
    <dbReference type="NCBI Taxonomy" id="230148"/>
    <lineage>
        <taxon>Eukaryota</taxon>
        <taxon>Metazoa</taxon>
        <taxon>Chordata</taxon>
        <taxon>Craniata</taxon>
        <taxon>Vertebrata</taxon>
        <taxon>Euteleostomi</taxon>
        <taxon>Actinopterygii</taxon>
        <taxon>Neopterygii</taxon>
        <taxon>Teleostei</taxon>
        <taxon>Neoteleostei</taxon>
        <taxon>Acanthomorphata</taxon>
        <taxon>Eupercaria</taxon>
        <taxon>Perciformes</taxon>
        <taxon>Cottioidei</taxon>
        <taxon>Cottales</taxon>
        <taxon>Liparidae</taxon>
        <taxon>Liparis</taxon>
    </lineage>
</organism>
<dbReference type="Proteomes" id="UP000314294">
    <property type="component" value="Unassembled WGS sequence"/>
</dbReference>
<name>A0A4Z2E6N3_9TELE</name>
<comment type="caution">
    <text evidence="1">The sequence shown here is derived from an EMBL/GenBank/DDBJ whole genome shotgun (WGS) entry which is preliminary data.</text>
</comment>